<dbReference type="InterPro" id="IPR013783">
    <property type="entry name" value="Ig-like_fold"/>
</dbReference>
<comment type="subunit">
    <text evidence="3">Homodimer.</text>
</comment>
<name>A0A523RZD3_UNCAE</name>
<keyword evidence="7" id="KW-0326">Glycosidase</keyword>
<comment type="catalytic activity">
    <reaction evidence="1">
        <text>Hydrolysis of terminal, non-reducing beta-D-mannose residues in beta-D-mannosides.</text>
        <dbReference type="EC" id="3.2.1.25"/>
    </reaction>
</comment>
<dbReference type="InterPro" id="IPR006102">
    <property type="entry name" value="Ig-like_GH2"/>
</dbReference>
<dbReference type="PANTHER" id="PTHR43730:SF1">
    <property type="entry name" value="BETA-MANNOSIDASE"/>
    <property type="match status" value="1"/>
</dbReference>
<dbReference type="InterPro" id="IPR041447">
    <property type="entry name" value="Mannosidase_ig"/>
</dbReference>
<accession>A0A523RZD3</accession>
<evidence type="ECO:0000313" key="14">
    <source>
        <dbReference type="EMBL" id="TET11136.1"/>
    </source>
</evidence>
<dbReference type="Pfam" id="PF17786">
    <property type="entry name" value="Mannosidase_ig"/>
    <property type="match status" value="1"/>
</dbReference>
<dbReference type="Gene3D" id="2.60.40.10">
    <property type="entry name" value="Immunoglobulins"/>
    <property type="match status" value="3"/>
</dbReference>
<dbReference type="GO" id="GO:0005975">
    <property type="term" value="P:carbohydrate metabolic process"/>
    <property type="evidence" value="ECO:0007669"/>
    <property type="project" value="InterPro"/>
</dbReference>
<dbReference type="InterPro" id="IPR036156">
    <property type="entry name" value="Beta-gal/glucu_dom_sf"/>
</dbReference>
<proteinExistence type="inferred from homology"/>
<comment type="caution">
    <text evidence="14">The sequence shown here is derived from an EMBL/GenBank/DDBJ whole genome shotgun (WGS) entry which is preliminary data.</text>
</comment>
<reference evidence="14 15" key="1">
    <citation type="submission" date="2019-03" db="EMBL/GenBank/DDBJ databases">
        <title>Metabolic potential of uncultured bacteria and archaea associated with petroleum seepage in deep-sea sediments.</title>
        <authorList>
            <person name="Dong X."/>
            <person name="Hubert C."/>
        </authorList>
    </citation>
    <scope>NUCLEOTIDE SEQUENCE [LARGE SCALE GENOMIC DNA]</scope>
    <source>
        <strain evidence="14">E44_bin7</strain>
    </source>
</reference>
<evidence type="ECO:0000259" key="11">
    <source>
        <dbReference type="Pfam" id="PF00703"/>
    </source>
</evidence>
<feature type="non-terminal residue" evidence="14">
    <location>
        <position position="1"/>
    </location>
</feature>
<dbReference type="InterPro" id="IPR017853">
    <property type="entry name" value="GH"/>
</dbReference>
<dbReference type="SUPFAM" id="SSF49303">
    <property type="entry name" value="beta-Galactosidase/glucuronidase domain"/>
    <property type="match status" value="3"/>
</dbReference>
<evidence type="ECO:0000313" key="15">
    <source>
        <dbReference type="Proteomes" id="UP000316360"/>
    </source>
</evidence>
<evidence type="ECO:0000256" key="6">
    <source>
        <dbReference type="ARBA" id="ARBA00022801"/>
    </source>
</evidence>
<feature type="domain" description="Beta-mannosidase Ig-fold" evidence="12">
    <location>
        <begin position="560"/>
        <end position="631"/>
    </location>
</feature>
<dbReference type="Pfam" id="PF00703">
    <property type="entry name" value="Glyco_hydro_2"/>
    <property type="match status" value="1"/>
</dbReference>
<dbReference type="GO" id="GO:0006516">
    <property type="term" value="P:glycoprotein catabolic process"/>
    <property type="evidence" value="ECO:0007669"/>
    <property type="project" value="TreeGrafter"/>
</dbReference>
<organism evidence="14 15">
    <name type="scientific">Aerophobetes bacterium</name>
    <dbReference type="NCBI Taxonomy" id="2030807"/>
    <lineage>
        <taxon>Bacteria</taxon>
        <taxon>Candidatus Aerophobota</taxon>
    </lineage>
</organism>
<evidence type="ECO:0000256" key="4">
    <source>
        <dbReference type="ARBA" id="ARBA00012754"/>
    </source>
</evidence>
<feature type="domain" description="Glycoside hydrolase family 2 immunoglobulin-like beta-sandwich" evidence="11">
    <location>
        <begin position="2"/>
        <end position="100"/>
    </location>
</feature>
<dbReference type="EMBL" id="SOKJ01000177">
    <property type="protein sequence ID" value="TET11136.1"/>
    <property type="molecule type" value="Genomic_DNA"/>
</dbReference>
<comment type="subcellular location">
    <subcellularLocation>
        <location evidence="2">Secreted</location>
    </subcellularLocation>
</comment>
<dbReference type="Proteomes" id="UP000316360">
    <property type="component" value="Unassembled WGS sequence"/>
</dbReference>
<keyword evidence="6" id="KW-0378">Hydrolase</keyword>
<gene>
    <name evidence="14" type="ORF">E3J84_03245</name>
</gene>
<evidence type="ECO:0000259" key="12">
    <source>
        <dbReference type="Pfam" id="PF17753"/>
    </source>
</evidence>
<evidence type="ECO:0000256" key="7">
    <source>
        <dbReference type="ARBA" id="ARBA00023295"/>
    </source>
</evidence>
<feature type="domain" description="Mannosidase Ig/CBM-like" evidence="13">
    <location>
        <begin position="461"/>
        <end position="544"/>
    </location>
</feature>
<dbReference type="EC" id="3.2.1.25" evidence="4"/>
<evidence type="ECO:0000259" key="13">
    <source>
        <dbReference type="Pfam" id="PF17786"/>
    </source>
</evidence>
<dbReference type="InterPro" id="IPR041625">
    <property type="entry name" value="Beta-mannosidase_Ig"/>
</dbReference>
<dbReference type="SUPFAM" id="SSF51445">
    <property type="entry name" value="(Trans)glycosidases"/>
    <property type="match status" value="1"/>
</dbReference>
<dbReference type="GO" id="GO:0004567">
    <property type="term" value="F:beta-mannosidase activity"/>
    <property type="evidence" value="ECO:0007669"/>
    <property type="project" value="UniProtKB-EC"/>
</dbReference>
<evidence type="ECO:0000256" key="3">
    <source>
        <dbReference type="ARBA" id="ARBA00011738"/>
    </source>
</evidence>
<keyword evidence="5" id="KW-0964">Secreted</keyword>
<dbReference type="AlphaFoldDB" id="A0A523RZD3"/>
<comment type="similarity">
    <text evidence="8">Belongs to the glycosyl hydrolase 2 family. Beta-mannosidase B subfamily.</text>
</comment>
<evidence type="ECO:0000256" key="10">
    <source>
        <dbReference type="ARBA" id="ARBA00041614"/>
    </source>
</evidence>
<dbReference type="GO" id="GO:0005576">
    <property type="term" value="C:extracellular region"/>
    <property type="evidence" value="ECO:0007669"/>
    <property type="project" value="UniProtKB-SubCell"/>
</dbReference>
<sequence length="647" mass="75757">FSSDYKKATLQISGFLENVTEKELKVHLEANLKGSEKNFSSSFSFIAHPGLNRIDMSLDIPHPRLWWPHPLGEPFMYEFSLKAREGSFLLDEYNLLLGLREVSLLQKPLSEKEGTSFIIQINKVNVFCKGADWVPPDSLIARVDREKYTKLIDMAKEANFNMLRVWGGGIYEDPYFYEQCARNGIMVWQDFMFACAYYPDDPSFLQEVEKEIETVLKKLRNYTSIVLWCGNNEIQWLHKKTSEEQGTDLELIDFPIYHRIIPCLCALLDPSRPYWFSSPYGGEDPCSEYEGNRHAWQVSINARKEENKANYKLYSKDKGKFISEFGIFSSIEKKSLERFLPKDELYLGSPTWRFHNNQFEKGNIARLLKFFYKDPTCLSLDEHLLFSMLIQAEALKYALEHWRRRKFNTAGSLFWMYSDCWGATSSWTIVDYYLNRKPSFYYVKRSFAPLGISFKEIEGGLSIYGMNDTFENFKGELEWGLSTFEGNSLKKERETISIPANSSEKIAEIRFPSLAEEDKKEMFYWAKLWEKDRLIAKDRYFLTNFGELNLPLAKVKHNIYKLDDRRYKIMLQSEEFAWFVRLDVNPSIGDGFKASSKPSEFVSLNINPLIRFSDNYFDLFPGQVKEIIIENAADEEIKRLSVEWNNK</sequence>
<evidence type="ECO:0000256" key="8">
    <source>
        <dbReference type="ARBA" id="ARBA00038429"/>
    </source>
</evidence>
<dbReference type="Gene3D" id="3.20.20.80">
    <property type="entry name" value="Glycosidases"/>
    <property type="match status" value="1"/>
</dbReference>
<evidence type="ECO:0000256" key="2">
    <source>
        <dbReference type="ARBA" id="ARBA00004613"/>
    </source>
</evidence>
<dbReference type="Pfam" id="PF17753">
    <property type="entry name" value="Ig_mannosidase"/>
    <property type="match status" value="1"/>
</dbReference>
<dbReference type="FunFam" id="3.20.20.80:FF:000050">
    <property type="entry name" value="Beta-mannosidase B"/>
    <property type="match status" value="1"/>
</dbReference>
<protein>
    <recommendedName>
        <fullName evidence="9">Beta-mannosidase B</fullName>
        <ecNumber evidence="4">3.2.1.25</ecNumber>
    </recommendedName>
    <alternativeName>
        <fullName evidence="10">Mannanase B</fullName>
    </alternativeName>
</protein>
<evidence type="ECO:0000256" key="1">
    <source>
        <dbReference type="ARBA" id="ARBA00000829"/>
    </source>
</evidence>
<evidence type="ECO:0000256" key="9">
    <source>
        <dbReference type="ARBA" id="ARBA00041069"/>
    </source>
</evidence>
<dbReference type="PANTHER" id="PTHR43730">
    <property type="entry name" value="BETA-MANNOSIDASE"/>
    <property type="match status" value="1"/>
</dbReference>
<dbReference type="InterPro" id="IPR050887">
    <property type="entry name" value="Beta-mannosidase_GH2"/>
</dbReference>
<evidence type="ECO:0000256" key="5">
    <source>
        <dbReference type="ARBA" id="ARBA00022525"/>
    </source>
</evidence>